<feature type="compositionally biased region" description="Basic residues" evidence="1">
    <location>
        <begin position="10"/>
        <end position="27"/>
    </location>
</feature>
<name>A0AA87CSF0_PROST</name>
<proteinExistence type="predicted"/>
<feature type="region of interest" description="Disordered" evidence="1">
    <location>
        <begin position="1"/>
        <end position="28"/>
    </location>
</feature>
<reference evidence="2 3" key="3">
    <citation type="submission" date="2008-05" db="EMBL/GenBank/DDBJ databases">
        <authorList>
            <person name="Fulton L."/>
            <person name="Clifton S."/>
            <person name="Fulton B."/>
            <person name="Xu J."/>
            <person name="Minx P."/>
            <person name="Pepin K.H."/>
            <person name="Johnson M."/>
            <person name="Thiruvilangam P."/>
            <person name="Bhonagiri V."/>
            <person name="Nash W.E."/>
            <person name="Mardis E.R."/>
            <person name="Wilson R.K."/>
        </authorList>
    </citation>
    <scope>NUCLEOTIDE SEQUENCE [LARGE SCALE GENOMIC DNA]</scope>
    <source>
        <strain evidence="2 3">ATCC 25827</strain>
    </source>
</reference>
<organism evidence="2 3">
    <name type="scientific">Providencia stuartii ATCC 25827</name>
    <dbReference type="NCBI Taxonomy" id="471874"/>
    <lineage>
        <taxon>Bacteria</taxon>
        <taxon>Pseudomonadati</taxon>
        <taxon>Pseudomonadota</taxon>
        <taxon>Gammaproteobacteria</taxon>
        <taxon>Enterobacterales</taxon>
        <taxon>Morganellaceae</taxon>
        <taxon>Providencia</taxon>
    </lineage>
</organism>
<gene>
    <name evidence="2" type="ORF">PROSTU_01319</name>
</gene>
<sequence>MEDMDNSRNRAWRRAKNRIHSPRKKRDRFPAEKNWKQMYGRRKKIIRATQLGMAYPQISNRQLALKGLEEIHNSK</sequence>
<evidence type="ECO:0000313" key="3">
    <source>
        <dbReference type="Proteomes" id="UP000004506"/>
    </source>
</evidence>
<evidence type="ECO:0000256" key="1">
    <source>
        <dbReference type="SAM" id="MobiDB-lite"/>
    </source>
</evidence>
<dbReference type="AlphaFoldDB" id="A0AA87CSF0"/>
<protein>
    <submittedName>
        <fullName evidence="2">Uncharacterized protein</fullName>
    </submittedName>
</protein>
<comment type="caution">
    <text evidence="2">The sequence shown here is derived from an EMBL/GenBank/DDBJ whole genome shotgun (WGS) entry which is preliminary data.</text>
</comment>
<accession>A0AA87CSF0</accession>
<evidence type="ECO:0000313" key="2">
    <source>
        <dbReference type="EMBL" id="EDU60782.1"/>
    </source>
</evidence>
<reference evidence="3" key="1">
    <citation type="submission" date="2008-04" db="EMBL/GenBank/DDBJ databases">
        <title>Draft genome sequence of Providencia stuartii (ATCC 25827).</title>
        <authorList>
            <person name="Sudarsanam P."/>
            <person name="Ley R."/>
            <person name="Guruge J."/>
            <person name="Turnbaugh P.J."/>
            <person name="Mahowald M."/>
            <person name="Liep D."/>
            <person name="Gordon J."/>
        </authorList>
    </citation>
    <scope>NUCLEOTIDE SEQUENCE [LARGE SCALE GENOMIC DNA]</scope>
    <source>
        <strain evidence="3">ATCC 25827</strain>
    </source>
</reference>
<dbReference type="Proteomes" id="UP000004506">
    <property type="component" value="Unassembled WGS sequence"/>
</dbReference>
<dbReference type="EMBL" id="ABJD02000099">
    <property type="protein sequence ID" value="EDU60782.1"/>
    <property type="molecule type" value="Genomic_DNA"/>
</dbReference>
<reference evidence="3" key="2">
    <citation type="submission" date="2008-04" db="EMBL/GenBank/DDBJ databases">
        <title>Draft genome sequence of Providencia stuartii(ATCC 25827).</title>
        <authorList>
            <person name="Sudarsanam P."/>
            <person name="Ley R."/>
            <person name="Guruge J."/>
            <person name="Turnbaugh P.J."/>
            <person name="Mahowald M."/>
            <person name="Liep D."/>
            <person name="Gordon J."/>
        </authorList>
    </citation>
    <scope>NUCLEOTIDE SEQUENCE [LARGE SCALE GENOMIC DNA]</scope>
    <source>
        <strain evidence="3">ATCC 25827</strain>
    </source>
</reference>